<evidence type="ECO:0000259" key="5">
    <source>
        <dbReference type="PROSITE" id="PS50931"/>
    </source>
</evidence>
<dbReference type="PANTHER" id="PTHR30346">
    <property type="entry name" value="TRANSCRIPTIONAL DUAL REGULATOR HCAR-RELATED"/>
    <property type="match status" value="1"/>
</dbReference>
<dbReference type="EMBL" id="BIXY01000061">
    <property type="protein sequence ID" value="GCF10163.1"/>
    <property type="molecule type" value="Genomic_DNA"/>
</dbReference>
<dbReference type="InterPro" id="IPR000847">
    <property type="entry name" value="LysR_HTH_N"/>
</dbReference>
<name>A0A5A5TGH6_9CHLR</name>
<dbReference type="GO" id="GO:0003677">
    <property type="term" value="F:DNA binding"/>
    <property type="evidence" value="ECO:0007669"/>
    <property type="project" value="UniProtKB-KW"/>
</dbReference>
<dbReference type="Gene3D" id="1.10.10.10">
    <property type="entry name" value="Winged helix-like DNA-binding domain superfamily/Winged helix DNA-binding domain"/>
    <property type="match status" value="1"/>
</dbReference>
<keyword evidence="3" id="KW-0238">DNA-binding</keyword>
<dbReference type="RefSeq" id="WP_149403058.1">
    <property type="nucleotide sequence ID" value="NZ_BIXY01000061.1"/>
</dbReference>
<dbReference type="InterPro" id="IPR005119">
    <property type="entry name" value="LysR_subst-bd"/>
</dbReference>
<dbReference type="AlphaFoldDB" id="A0A5A5TGH6"/>
<protein>
    <submittedName>
        <fullName evidence="6">LysR family transcriptional regulator</fullName>
    </submittedName>
</protein>
<keyword evidence="7" id="KW-1185">Reference proteome</keyword>
<comment type="similarity">
    <text evidence="1">Belongs to the LysR transcriptional regulatory family.</text>
</comment>
<dbReference type="FunFam" id="1.10.10.10:FF:000001">
    <property type="entry name" value="LysR family transcriptional regulator"/>
    <property type="match status" value="1"/>
</dbReference>
<keyword evidence="2" id="KW-0805">Transcription regulation</keyword>
<evidence type="ECO:0000313" key="7">
    <source>
        <dbReference type="Proteomes" id="UP000322530"/>
    </source>
</evidence>
<evidence type="ECO:0000256" key="4">
    <source>
        <dbReference type="ARBA" id="ARBA00023163"/>
    </source>
</evidence>
<feature type="domain" description="HTH lysR-type" evidence="5">
    <location>
        <begin position="6"/>
        <end position="63"/>
    </location>
</feature>
<dbReference type="PROSITE" id="PS50931">
    <property type="entry name" value="HTH_LYSR"/>
    <property type="match status" value="1"/>
</dbReference>
<sequence>MYSQHVELRHLRYFLAVAQELHFGRAAEKLQIAQPPLSQQIRQLERTLGVQLFERNYHTVTLTNAGQVFLEEAQRVLEQMEYALSRVQDAQRGLAGRLDIGYVESTSTTTTLMSDILAIYRQRFPAVEIRLREVTIQDQLQAIQAQQIQVVFVLSPSVIPDELDSVVIERIPLVAAFAQRHPLASQASISLHSLSNEPFIFCQRQVSHFFYDRIIQLCGFSPRITQEVPDIRMQLGLVAANLGIAIVPASAADIRNLGIVYRPLVDLDGDGAIETVLVWRRKDIPPLVQEFLAVAHEVLGRRTNTATEVEEM</sequence>
<comment type="caution">
    <text evidence="6">The sequence shown here is derived from an EMBL/GenBank/DDBJ whole genome shotgun (WGS) entry which is preliminary data.</text>
</comment>
<dbReference type="PRINTS" id="PR00039">
    <property type="entry name" value="HTHLYSR"/>
</dbReference>
<dbReference type="InterPro" id="IPR036388">
    <property type="entry name" value="WH-like_DNA-bd_sf"/>
</dbReference>
<reference evidence="6 7" key="1">
    <citation type="submission" date="2019-01" db="EMBL/GenBank/DDBJ databases">
        <title>Draft genome sequence of Dictyobacter sp. Uno17.</title>
        <authorList>
            <person name="Wang C.M."/>
            <person name="Zheng Y."/>
            <person name="Sakai Y."/>
            <person name="Abe K."/>
            <person name="Yokota A."/>
            <person name="Yabe S."/>
        </authorList>
    </citation>
    <scope>NUCLEOTIDE SEQUENCE [LARGE SCALE GENOMIC DNA]</scope>
    <source>
        <strain evidence="6 7">Uno17</strain>
    </source>
</reference>
<dbReference type="Pfam" id="PF03466">
    <property type="entry name" value="LysR_substrate"/>
    <property type="match status" value="1"/>
</dbReference>
<accession>A0A5A5TGH6</accession>
<dbReference type="Gene3D" id="3.40.190.10">
    <property type="entry name" value="Periplasmic binding protein-like II"/>
    <property type="match status" value="2"/>
</dbReference>
<evidence type="ECO:0000256" key="1">
    <source>
        <dbReference type="ARBA" id="ARBA00009437"/>
    </source>
</evidence>
<dbReference type="PANTHER" id="PTHR30346:SF0">
    <property type="entry name" value="HCA OPERON TRANSCRIPTIONAL ACTIVATOR HCAR"/>
    <property type="match status" value="1"/>
</dbReference>
<evidence type="ECO:0000313" key="6">
    <source>
        <dbReference type="EMBL" id="GCF10163.1"/>
    </source>
</evidence>
<gene>
    <name evidence="6" type="ORF">KDI_37270</name>
</gene>
<keyword evidence="4" id="KW-0804">Transcription</keyword>
<dbReference type="GO" id="GO:0032993">
    <property type="term" value="C:protein-DNA complex"/>
    <property type="evidence" value="ECO:0007669"/>
    <property type="project" value="TreeGrafter"/>
</dbReference>
<dbReference type="CDD" id="cd08414">
    <property type="entry name" value="PBP2_LTTR_aromatics_like"/>
    <property type="match status" value="1"/>
</dbReference>
<dbReference type="OrthoDB" id="9803735at2"/>
<dbReference type="Pfam" id="PF00126">
    <property type="entry name" value="HTH_1"/>
    <property type="match status" value="1"/>
</dbReference>
<evidence type="ECO:0000256" key="2">
    <source>
        <dbReference type="ARBA" id="ARBA00023015"/>
    </source>
</evidence>
<dbReference type="SUPFAM" id="SSF46785">
    <property type="entry name" value="Winged helix' DNA-binding domain"/>
    <property type="match status" value="1"/>
</dbReference>
<proteinExistence type="inferred from homology"/>
<dbReference type="Proteomes" id="UP000322530">
    <property type="component" value="Unassembled WGS sequence"/>
</dbReference>
<evidence type="ECO:0000256" key="3">
    <source>
        <dbReference type="ARBA" id="ARBA00023125"/>
    </source>
</evidence>
<organism evidence="6 7">
    <name type="scientific">Dictyobacter arantiisoli</name>
    <dbReference type="NCBI Taxonomy" id="2014874"/>
    <lineage>
        <taxon>Bacteria</taxon>
        <taxon>Bacillati</taxon>
        <taxon>Chloroflexota</taxon>
        <taxon>Ktedonobacteria</taxon>
        <taxon>Ktedonobacterales</taxon>
        <taxon>Dictyobacteraceae</taxon>
        <taxon>Dictyobacter</taxon>
    </lineage>
</organism>
<dbReference type="InterPro" id="IPR036390">
    <property type="entry name" value="WH_DNA-bd_sf"/>
</dbReference>
<dbReference type="GO" id="GO:0003700">
    <property type="term" value="F:DNA-binding transcription factor activity"/>
    <property type="evidence" value="ECO:0007669"/>
    <property type="project" value="InterPro"/>
</dbReference>
<dbReference type="SUPFAM" id="SSF53850">
    <property type="entry name" value="Periplasmic binding protein-like II"/>
    <property type="match status" value="1"/>
</dbReference>